<dbReference type="GO" id="GO:0030688">
    <property type="term" value="C:preribosome, small subunit precursor"/>
    <property type="evidence" value="ECO:0007669"/>
    <property type="project" value="TreeGrafter"/>
</dbReference>
<evidence type="ECO:0000259" key="6">
    <source>
        <dbReference type="Pfam" id="PF17146"/>
    </source>
</evidence>
<dbReference type="InterPro" id="IPR039907">
    <property type="entry name" value="NOB1"/>
</dbReference>
<feature type="non-terminal residue" evidence="7">
    <location>
        <position position="223"/>
    </location>
</feature>
<evidence type="ECO:0000256" key="1">
    <source>
        <dbReference type="ARBA" id="ARBA00005858"/>
    </source>
</evidence>
<dbReference type="CDD" id="cd09876">
    <property type="entry name" value="PIN_Nob1-like"/>
    <property type="match status" value="1"/>
</dbReference>
<reference evidence="7" key="1">
    <citation type="submission" date="2022-07" db="EMBL/GenBank/DDBJ databases">
        <title>Phylogenomic reconstructions and comparative analyses of Kickxellomycotina fungi.</title>
        <authorList>
            <person name="Reynolds N.K."/>
            <person name="Stajich J.E."/>
            <person name="Barry K."/>
            <person name="Grigoriev I.V."/>
            <person name="Crous P."/>
            <person name="Smith M.E."/>
        </authorList>
    </citation>
    <scope>NUCLEOTIDE SEQUENCE</scope>
    <source>
        <strain evidence="7">RSA 567</strain>
    </source>
</reference>
<dbReference type="Gene3D" id="3.40.50.1010">
    <property type="entry name" value="5'-nuclease"/>
    <property type="match status" value="1"/>
</dbReference>
<evidence type="ECO:0000256" key="4">
    <source>
        <dbReference type="ARBA" id="ARBA00022801"/>
    </source>
</evidence>
<keyword evidence="7" id="KW-0255">Endonuclease</keyword>
<dbReference type="OrthoDB" id="446759at2759"/>
<accession>A0A9W8ARH5</accession>
<dbReference type="EMBL" id="JANBQB010002367">
    <property type="protein sequence ID" value="KAJ1967358.1"/>
    <property type="molecule type" value="Genomic_DNA"/>
</dbReference>
<dbReference type="PANTHER" id="PTHR12814">
    <property type="entry name" value="RNA-BINDING PROTEIN NOB1"/>
    <property type="match status" value="1"/>
</dbReference>
<feature type="compositionally biased region" description="Basic and acidic residues" evidence="5">
    <location>
        <begin position="1"/>
        <end position="10"/>
    </location>
</feature>
<name>A0A9W8ARH5_9FUNG</name>
<keyword evidence="2" id="KW-0540">Nuclease</keyword>
<dbReference type="AlphaFoldDB" id="A0A9W8ARH5"/>
<comment type="similarity">
    <text evidence="1">Belongs to the NOB1 family.</text>
</comment>
<comment type="caution">
    <text evidence="7">The sequence shown here is derived from an EMBL/GenBank/DDBJ whole genome shotgun (WGS) entry which is preliminary data.</text>
</comment>
<gene>
    <name evidence="7" type="primary">nob1_2</name>
    <name evidence="7" type="ORF">H4R34_006394</name>
</gene>
<protein>
    <submittedName>
        <fullName evidence="7">20S-pre-rRNA D-site endonuclease nob1</fullName>
    </submittedName>
</protein>
<evidence type="ECO:0000256" key="5">
    <source>
        <dbReference type="SAM" id="MobiDB-lite"/>
    </source>
</evidence>
<keyword evidence="3" id="KW-0479">Metal-binding</keyword>
<feature type="region of interest" description="Disordered" evidence="5">
    <location>
        <begin position="1"/>
        <end position="50"/>
    </location>
</feature>
<dbReference type="GO" id="GO:0031981">
    <property type="term" value="C:nuclear lumen"/>
    <property type="evidence" value="ECO:0007669"/>
    <property type="project" value="UniProtKB-ARBA"/>
</dbReference>
<dbReference type="GO" id="GO:0016787">
    <property type="term" value="F:hydrolase activity"/>
    <property type="evidence" value="ECO:0007669"/>
    <property type="project" value="UniProtKB-KW"/>
</dbReference>
<evidence type="ECO:0000313" key="7">
    <source>
        <dbReference type="EMBL" id="KAJ1967358.1"/>
    </source>
</evidence>
<dbReference type="PANTHER" id="PTHR12814:SF2">
    <property type="entry name" value="RNA-BINDING PROTEIN NOB1"/>
    <property type="match status" value="1"/>
</dbReference>
<dbReference type="GO" id="GO:0005737">
    <property type="term" value="C:cytoplasm"/>
    <property type="evidence" value="ECO:0007669"/>
    <property type="project" value="UniProtKB-ARBA"/>
</dbReference>
<sequence>MLLGERRLQEPYDASAATESDSEEEVTDSGSEYETSDDDTESVGAGITDPSATAGQKPFYALVLDAGPLFHNLAELGRLAEKFYAVPEVINEIRSAAHRYQLAHNVYFQLELKEPSASDLAAVIEFAKKTGDYTSLSRPDLKVLALTYALERELNGTQRLGIATTATTPSAPDTSLEAQSAPLVDAMASLEVASEAAAPEKPDAACESTDMGTDIQVVDNHDE</sequence>
<evidence type="ECO:0000256" key="2">
    <source>
        <dbReference type="ARBA" id="ARBA00022722"/>
    </source>
</evidence>
<dbReference type="FunFam" id="3.40.50.1010:FF:000020">
    <property type="entry name" value="20S-pre-rRNA D-site endonuclease NOB1"/>
    <property type="match status" value="1"/>
</dbReference>
<dbReference type="GO" id="GO:0004521">
    <property type="term" value="F:RNA endonuclease activity"/>
    <property type="evidence" value="ECO:0007669"/>
    <property type="project" value="UniProtKB-ARBA"/>
</dbReference>
<dbReference type="Proteomes" id="UP001151582">
    <property type="component" value="Unassembled WGS sequence"/>
</dbReference>
<proteinExistence type="inferred from homology"/>
<dbReference type="InterPro" id="IPR033411">
    <property type="entry name" value="Ribonuclease_PIN"/>
</dbReference>
<dbReference type="GO" id="GO:0030490">
    <property type="term" value="P:maturation of SSU-rRNA"/>
    <property type="evidence" value="ECO:0007669"/>
    <property type="project" value="TreeGrafter"/>
</dbReference>
<evidence type="ECO:0000256" key="3">
    <source>
        <dbReference type="ARBA" id="ARBA00022723"/>
    </source>
</evidence>
<keyword evidence="4" id="KW-0378">Hydrolase</keyword>
<dbReference type="Pfam" id="PF17146">
    <property type="entry name" value="PIN_6"/>
    <property type="match status" value="1"/>
</dbReference>
<organism evidence="7 8">
    <name type="scientific">Dimargaris verticillata</name>
    <dbReference type="NCBI Taxonomy" id="2761393"/>
    <lineage>
        <taxon>Eukaryota</taxon>
        <taxon>Fungi</taxon>
        <taxon>Fungi incertae sedis</taxon>
        <taxon>Zoopagomycota</taxon>
        <taxon>Kickxellomycotina</taxon>
        <taxon>Dimargaritomycetes</taxon>
        <taxon>Dimargaritales</taxon>
        <taxon>Dimargaritaceae</taxon>
        <taxon>Dimargaris</taxon>
    </lineage>
</organism>
<dbReference type="GO" id="GO:0046872">
    <property type="term" value="F:metal ion binding"/>
    <property type="evidence" value="ECO:0007669"/>
    <property type="project" value="UniProtKB-KW"/>
</dbReference>
<keyword evidence="8" id="KW-1185">Reference proteome</keyword>
<feature type="region of interest" description="Disordered" evidence="5">
    <location>
        <begin position="194"/>
        <end position="223"/>
    </location>
</feature>
<feature type="domain" description="Ribonuclease PIN" evidence="6">
    <location>
        <begin position="62"/>
        <end position="150"/>
    </location>
</feature>
<evidence type="ECO:0000313" key="8">
    <source>
        <dbReference type="Proteomes" id="UP001151582"/>
    </source>
</evidence>